<dbReference type="SUPFAM" id="SSF102645">
    <property type="entry name" value="CoaB-like"/>
    <property type="match status" value="1"/>
</dbReference>
<dbReference type="InterPro" id="IPR035929">
    <property type="entry name" value="CoaB-like_sf"/>
</dbReference>
<dbReference type="PhylomeDB" id="A0A0G4F140"/>
<dbReference type="GO" id="GO:0003824">
    <property type="term" value="F:catalytic activity"/>
    <property type="evidence" value="ECO:0007669"/>
    <property type="project" value="UniProtKB-ARBA"/>
</dbReference>
<accession>A0A0G4F140</accession>
<dbReference type="InterPro" id="IPR007085">
    <property type="entry name" value="DNA/pantothenate-metab_flavo_C"/>
</dbReference>
<gene>
    <name evidence="3" type="ORF">Vbra_14258</name>
</gene>
<dbReference type="InParanoid" id="A0A0G4F140"/>
<reference evidence="3 4" key="1">
    <citation type="submission" date="2014-11" db="EMBL/GenBank/DDBJ databases">
        <authorList>
            <person name="Zhu J."/>
            <person name="Qi W."/>
            <person name="Song R."/>
        </authorList>
    </citation>
    <scope>NUCLEOTIDE SEQUENCE [LARGE SCALE GENOMIC DNA]</scope>
</reference>
<dbReference type="GO" id="GO:0015937">
    <property type="term" value="P:coenzyme A biosynthetic process"/>
    <property type="evidence" value="ECO:0007669"/>
    <property type="project" value="UniProtKB-ARBA"/>
</dbReference>
<dbReference type="AlphaFoldDB" id="A0A0G4F140"/>
<sequence>MSLVRRAVAGDGCGRVVVVTSGGTTVPLEKNTVRFIDNFSSGLRGAAATEYFLESGCSVVLFSRDSAIHPFVRHLHTGPLNCSLLDRIEAHGTPDADKQTVCLRPASDSFHRALDLYKRTRDRFVQINFQSVTEYLFGLQMLSEVCEPLGAGAAFFLAAAVSDYFIPPQQMSEHKIDSRSGEGLDLHLSQVPKLLGMIRDKAPKAFIVGFKLETDLSLLKPKACRSLAKYNLDMVIGNELHTRRDKVVFFLPQEREITITRTGEVELERSIVERFNELHAAKIETEAQ</sequence>
<feature type="domain" description="DNA/pantothenate metabolism flavoprotein C-terminal" evidence="2">
    <location>
        <begin position="14"/>
        <end position="68"/>
    </location>
</feature>
<name>A0A0G4F140_VITBC</name>
<feature type="domain" description="DNA/pantothenate metabolism flavoprotein C-terminal" evidence="2">
    <location>
        <begin position="139"/>
        <end position="261"/>
    </location>
</feature>
<dbReference type="FunCoup" id="A0A0G4F140">
    <property type="interactions" value="111"/>
</dbReference>
<dbReference type="OMA" id="LERYQHH"/>
<comment type="similarity">
    <text evidence="1">Belongs to the PPC synthetase family.</text>
</comment>
<dbReference type="Pfam" id="PF04127">
    <property type="entry name" value="DFP"/>
    <property type="match status" value="2"/>
</dbReference>
<dbReference type="STRING" id="1169540.A0A0G4F140"/>
<dbReference type="VEuPathDB" id="CryptoDB:Vbra_14258"/>
<protein>
    <recommendedName>
        <fullName evidence="2">DNA/pantothenate metabolism flavoprotein C-terminal domain-containing protein</fullName>
    </recommendedName>
</protein>
<dbReference type="Gene3D" id="3.40.50.10300">
    <property type="entry name" value="CoaB-like"/>
    <property type="match status" value="1"/>
</dbReference>
<evidence type="ECO:0000313" key="4">
    <source>
        <dbReference type="Proteomes" id="UP000041254"/>
    </source>
</evidence>
<keyword evidence="4" id="KW-1185">Reference proteome</keyword>
<dbReference type="Proteomes" id="UP000041254">
    <property type="component" value="Unassembled WGS sequence"/>
</dbReference>
<evidence type="ECO:0000313" key="3">
    <source>
        <dbReference type="EMBL" id="CEM05412.1"/>
    </source>
</evidence>
<evidence type="ECO:0000259" key="2">
    <source>
        <dbReference type="Pfam" id="PF04127"/>
    </source>
</evidence>
<proteinExistence type="inferred from homology"/>
<evidence type="ECO:0000256" key="1">
    <source>
        <dbReference type="ARBA" id="ARBA00005703"/>
    </source>
</evidence>
<dbReference type="EMBL" id="CDMY01000357">
    <property type="protein sequence ID" value="CEM05412.1"/>
    <property type="molecule type" value="Genomic_DNA"/>
</dbReference>
<dbReference type="OrthoDB" id="70224at2759"/>
<organism evidence="3 4">
    <name type="scientific">Vitrella brassicaformis (strain CCMP3155)</name>
    <dbReference type="NCBI Taxonomy" id="1169540"/>
    <lineage>
        <taxon>Eukaryota</taxon>
        <taxon>Sar</taxon>
        <taxon>Alveolata</taxon>
        <taxon>Colpodellida</taxon>
        <taxon>Vitrellaceae</taxon>
        <taxon>Vitrella</taxon>
    </lineage>
</organism>